<dbReference type="GO" id="GO:0003700">
    <property type="term" value="F:DNA-binding transcription factor activity"/>
    <property type="evidence" value="ECO:0007669"/>
    <property type="project" value="InterPro"/>
</dbReference>
<dbReference type="PROSITE" id="PS00041">
    <property type="entry name" value="HTH_ARAC_FAMILY_1"/>
    <property type="match status" value="1"/>
</dbReference>
<organism evidence="6 7">
    <name type="scientific">Siphonobacter aquaeclarae</name>
    <dbReference type="NCBI Taxonomy" id="563176"/>
    <lineage>
        <taxon>Bacteria</taxon>
        <taxon>Pseudomonadati</taxon>
        <taxon>Bacteroidota</taxon>
        <taxon>Cytophagia</taxon>
        <taxon>Cytophagales</taxon>
        <taxon>Cytophagaceae</taxon>
        <taxon>Siphonobacter</taxon>
    </lineage>
</organism>
<dbReference type="InterPro" id="IPR009057">
    <property type="entry name" value="Homeodomain-like_sf"/>
</dbReference>
<dbReference type="PANTHER" id="PTHR43280:SF29">
    <property type="entry name" value="ARAC-FAMILY TRANSCRIPTIONAL REGULATOR"/>
    <property type="match status" value="1"/>
</dbReference>
<feature type="domain" description="HTH araC/xylS-type" evidence="5">
    <location>
        <begin position="277"/>
        <end position="385"/>
    </location>
</feature>
<keyword evidence="7" id="KW-1185">Reference proteome</keyword>
<feature type="transmembrane region" description="Helical" evidence="4">
    <location>
        <begin position="164"/>
        <end position="184"/>
    </location>
</feature>
<keyword evidence="4" id="KW-1133">Transmembrane helix</keyword>
<dbReference type="InterPro" id="IPR018060">
    <property type="entry name" value="HTH_AraC"/>
</dbReference>
<dbReference type="PANTHER" id="PTHR43280">
    <property type="entry name" value="ARAC-FAMILY TRANSCRIPTIONAL REGULATOR"/>
    <property type="match status" value="1"/>
</dbReference>
<name>A0A1G9UB22_9BACT</name>
<dbReference type="GO" id="GO:0043565">
    <property type="term" value="F:sequence-specific DNA binding"/>
    <property type="evidence" value="ECO:0007669"/>
    <property type="project" value="InterPro"/>
</dbReference>
<dbReference type="InterPro" id="IPR018062">
    <property type="entry name" value="HTH_AraC-typ_CS"/>
</dbReference>
<dbReference type="Pfam" id="PF12833">
    <property type="entry name" value="HTH_18"/>
    <property type="match status" value="1"/>
</dbReference>
<gene>
    <name evidence="6" type="ORF">SAMN04488090_3752</name>
</gene>
<feature type="transmembrane region" description="Helical" evidence="4">
    <location>
        <begin position="43"/>
        <end position="63"/>
    </location>
</feature>
<feature type="transmembrane region" description="Helical" evidence="4">
    <location>
        <begin position="230"/>
        <end position="248"/>
    </location>
</feature>
<dbReference type="SUPFAM" id="SSF46689">
    <property type="entry name" value="Homeodomain-like"/>
    <property type="match status" value="1"/>
</dbReference>
<feature type="transmembrane region" description="Helical" evidence="4">
    <location>
        <begin position="205"/>
        <end position="224"/>
    </location>
</feature>
<evidence type="ECO:0000256" key="1">
    <source>
        <dbReference type="ARBA" id="ARBA00023015"/>
    </source>
</evidence>
<evidence type="ECO:0000313" key="7">
    <source>
        <dbReference type="Proteomes" id="UP000198901"/>
    </source>
</evidence>
<sequence length="389" mass="45439">MMPYIPPRVDLFAILILLGIVQGCLLCFFFFSNSKGDQFPNRFQGGALLVITLVMTDVWLGYTNYMMKVLWLNDFTEPCNLCIGPFFYLYVRSGLRHRFHKREWLHFLPAILYFAYMCVMVYPQPISSKYHDFRSAFHPELPALDYEWYGEGWMFWPKRLIKEFTGASLLLYMVLSWREVILEFRRRGWKLWSAHEGRIAWYRDLLVHMTMIVGVFFTILLTFPRDLGDHIVVAHMAFVIYATSFTILRESRIFRHEPPAAETRKYEKSSLTPDIESRTLEKLRALFQEEKPYLDPLCSLPGLAARLHVSTHHLSQVLNDTLGQNFFEFLATYRIDEAKQLLADPAMDHVRIEEIAERVGYSSKSAFNGAFKRLSGQTPSAYRSASRSA</sequence>
<evidence type="ECO:0000256" key="2">
    <source>
        <dbReference type="ARBA" id="ARBA00023125"/>
    </source>
</evidence>
<keyword evidence="4" id="KW-0812">Transmembrane</keyword>
<dbReference type="STRING" id="563176.SAMN04488090_3752"/>
<accession>A0A1G9UB22</accession>
<dbReference type="RefSeq" id="WP_093205787.1">
    <property type="nucleotide sequence ID" value="NZ_FNGS01000007.1"/>
</dbReference>
<evidence type="ECO:0000313" key="6">
    <source>
        <dbReference type="EMBL" id="SDM57157.1"/>
    </source>
</evidence>
<feature type="transmembrane region" description="Helical" evidence="4">
    <location>
        <begin position="103"/>
        <end position="122"/>
    </location>
</feature>
<dbReference type="PROSITE" id="PS01124">
    <property type="entry name" value="HTH_ARAC_FAMILY_2"/>
    <property type="match status" value="1"/>
</dbReference>
<feature type="transmembrane region" description="Helical" evidence="4">
    <location>
        <begin position="12"/>
        <end position="31"/>
    </location>
</feature>
<dbReference type="Gene3D" id="1.10.10.60">
    <property type="entry name" value="Homeodomain-like"/>
    <property type="match status" value="2"/>
</dbReference>
<feature type="transmembrane region" description="Helical" evidence="4">
    <location>
        <begin position="75"/>
        <end position="91"/>
    </location>
</feature>
<dbReference type="AlphaFoldDB" id="A0A1G9UB22"/>
<dbReference type="EMBL" id="FNGS01000007">
    <property type="protein sequence ID" value="SDM57157.1"/>
    <property type="molecule type" value="Genomic_DNA"/>
</dbReference>
<keyword evidence="3" id="KW-0804">Transcription</keyword>
<proteinExistence type="predicted"/>
<dbReference type="Proteomes" id="UP000198901">
    <property type="component" value="Unassembled WGS sequence"/>
</dbReference>
<dbReference type="OrthoDB" id="5492415at2"/>
<keyword evidence="1" id="KW-0805">Transcription regulation</keyword>
<keyword evidence="2" id="KW-0238">DNA-binding</keyword>
<reference evidence="6 7" key="1">
    <citation type="submission" date="2016-10" db="EMBL/GenBank/DDBJ databases">
        <authorList>
            <person name="de Groot N.N."/>
        </authorList>
    </citation>
    <scope>NUCLEOTIDE SEQUENCE [LARGE SCALE GENOMIC DNA]</scope>
    <source>
        <strain evidence="6 7">DSM 21668</strain>
    </source>
</reference>
<keyword evidence="4" id="KW-0472">Membrane</keyword>
<evidence type="ECO:0000256" key="4">
    <source>
        <dbReference type="SAM" id="Phobius"/>
    </source>
</evidence>
<evidence type="ECO:0000259" key="5">
    <source>
        <dbReference type="PROSITE" id="PS01124"/>
    </source>
</evidence>
<evidence type="ECO:0000256" key="3">
    <source>
        <dbReference type="ARBA" id="ARBA00023163"/>
    </source>
</evidence>
<protein>
    <submittedName>
        <fullName evidence="6">Transcriptional regulator, AraC family</fullName>
    </submittedName>
</protein>
<dbReference type="PRINTS" id="PR00032">
    <property type="entry name" value="HTHARAC"/>
</dbReference>
<dbReference type="InterPro" id="IPR020449">
    <property type="entry name" value="Tscrpt_reg_AraC-type_HTH"/>
</dbReference>
<dbReference type="SMART" id="SM00342">
    <property type="entry name" value="HTH_ARAC"/>
    <property type="match status" value="1"/>
</dbReference>